<keyword evidence="2" id="KW-1185">Reference proteome</keyword>
<accession>A0AAV4AL98</accession>
<proteinExistence type="predicted"/>
<dbReference type="Proteomes" id="UP000735302">
    <property type="component" value="Unassembled WGS sequence"/>
</dbReference>
<organism evidence="1 2">
    <name type="scientific">Plakobranchus ocellatus</name>
    <dbReference type="NCBI Taxonomy" id="259542"/>
    <lineage>
        <taxon>Eukaryota</taxon>
        <taxon>Metazoa</taxon>
        <taxon>Spiralia</taxon>
        <taxon>Lophotrochozoa</taxon>
        <taxon>Mollusca</taxon>
        <taxon>Gastropoda</taxon>
        <taxon>Heterobranchia</taxon>
        <taxon>Euthyneura</taxon>
        <taxon>Panpulmonata</taxon>
        <taxon>Sacoglossa</taxon>
        <taxon>Placobranchoidea</taxon>
        <taxon>Plakobranchidae</taxon>
        <taxon>Plakobranchus</taxon>
    </lineage>
</organism>
<evidence type="ECO:0000313" key="1">
    <source>
        <dbReference type="EMBL" id="GFO11951.1"/>
    </source>
</evidence>
<protein>
    <submittedName>
        <fullName evidence="1">Uncharacterized protein</fullName>
    </submittedName>
</protein>
<dbReference type="EMBL" id="BLXT01004368">
    <property type="protein sequence ID" value="GFO11951.1"/>
    <property type="molecule type" value="Genomic_DNA"/>
</dbReference>
<reference evidence="1 2" key="1">
    <citation type="journal article" date="2021" name="Elife">
        <title>Chloroplast acquisition without the gene transfer in kleptoplastic sea slugs, Plakobranchus ocellatus.</title>
        <authorList>
            <person name="Maeda T."/>
            <person name="Takahashi S."/>
            <person name="Yoshida T."/>
            <person name="Shimamura S."/>
            <person name="Takaki Y."/>
            <person name="Nagai Y."/>
            <person name="Toyoda A."/>
            <person name="Suzuki Y."/>
            <person name="Arimoto A."/>
            <person name="Ishii H."/>
            <person name="Satoh N."/>
            <person name="Nishiyama T."/>
            <person name="Hasebe M."/>
            <person name="Maruyama T."/>
            <person name="Minagawa J."/>
            <person name="Obokata J."/>
            <person name="Shigenobu S."/>
        </authorList>
    </citation>
    <scope>NUCLEOTIDE SEQUENCE [LARGE SCALE GENOMIC DNA]</scope>
</reference>
<gene>
    <name evidence="1" type="ORF">PoB_003845600</name>
</gene>
<dbReference type="AlphaFoldDB" id="A0AAV4AL98"/>
<name>A0AAV4AL98_9GAST</name>
<evidence type="ECO:0000313" key="2">
    <source>
        <dbReference type="Proteomes" id="UP000735302"/>
    </source>
</evidence>
<comment type="caution">
    <text evidence="1">The sequence shown here is derived from an EMBL/GenBank/DDBJ whole genome shotgun (WGS) entry which is preliminary data.</text>
</comment>
<sequence>MTLGATSYKIQQAPQESLQQEVSVWDSQGREPIPITLGKTNSTRTKSVTYLNNSKAHRLLPPALQASTLGYIASWFLNISKPSLFHTQHLMIARCLDLHSAYHCPGVTRQSDSHARQTLVSDWRSPETL</sequence>